<evidence type="ECO:0000313" key="1">
    <source>
        <dbReference type="EMBL" id="CAG8477038.1"/>
    </source>
</evidence>
<evidence type="ECO:0000313" key="2">
    <source>
        <dbReference type="Proteomes" id="UP000789920"/>
    </source>
</evidence>
<keyword evidence="2" id="KW-1185">Reference proteome</keyword>
<comment type="caution">
    <text evidence="1">The sequence shown here is derived from an EMBL/GenBank/DDBJ whole genome shotgun (WGS) entry which is preliminary data.</text>
</comment>
<sequence length="154" mass="18400">MTIPLGIEFNDLEITLLAEQVKRMTVAVEYEVPQNKQEKKLNQLYLEAAQREIDQFRKQIEKVTNRKISEAETAEDKKAYLYKTIFTLTETKDAILWKNRELIKDLEEEYKYATNQALTLDKKDFEAMEEYEQRILIKRFARQIELCESEPLQE</sequence>
<accession>A0ACA9KK06</accession>
<dbReference type="Proteomes" id="UP000789920">
    <property type="component" value="Unassembled WGS sequence"/>
</dbReference>
<gene>
    <name evidence="1" type="ORF">RPERSI_LOCUS819</name>
</gene>
<reference evidence="1" key="1">
    <citation type="submission" date="2021-06" db="EMBL/GenBank/DDBJ databases">
        <authorList>
            <person name="Kallberg Y."/>
            <person name="Tangrot J."/>
            <person name="Rosling A."/>
        </authorList>
    </citation>
    <scope>NUCLEOTIDE SEQUENCE</scope>
    <source>
        <strain evidence="1">MA461A</strain>
    </source>
</reference>
<proteinExistence type="predicted"/>
<name>A0ACA9KK06_9GLOM</name>
<protein>
    <submittedName>
        <fullName evidence="1">12734_t:CDS:1</fullName>
    </submittedName>
</protein>
<dbReference type="EMBL" id="CAJVQC010000660">
    <property type="protein sequence ID" value="CAG8477038.1"/>
    <property type="molecule type" value="Genomic_DNA"/>
</dbReference>
<organism evidence="1 2">
    <name type="scientific">Racocetra persica</name>
    <dbReference type="NCBI Taxonomy" id="160502"/>
    <lineage>
        <taxon>Eukaryota</taxon>
        <taxon>Fungi</taxon>
        <taxon>Fungi incertae sedis</taxon>
        <taxon>Mucoromycota</taxon>
        <taxon>Glomeromycotina</taxon>
        <taxon>Glomeromycetes</taxon>
        <taxon>Diversisporales</taxon>
        <taxon>Gigasporaceae</taxon>
        <taxon>Racocetra</taxon>
    </lineage>
</organism>